<keyword evidence="9" id="KW-1003">Cell membrane</keyword>
<dbReference type="Pfam" id="PF07714">
    <property type="entry name" value="PK_Tyr_Ser-Thr"/>
    <property type="match status" value="1"/>
</dbReference>
<dbReference type="InterPro" id="IPR011009">
    <property type="entry name" value="Kinase-like_dom_sf"/>
</dbReference>
<evidence type="ECO:0000256" key="10">
    <source>
        <dbReference type="ARBA" id="ARBA00022527"/>
    </source>
</evidence>
<dbReference type="InterPro" id="IPR038081">
    <property type="entry name" value="CalX-like_sf"/>
</dbReference>
<dbReference type="InterPro" id="IPR004837">
    <property type="entry name" value="NaCa_Exmemb"/>
</dbReference>
<dbReference type="PANTHER" id="PTHR11878">
    <property type="entry name" value="SODIUM/CALCIUM EXCHANGER"/>
    <property type="match status" value="1"/>
</dbReference>
<feature type="non-terminal residue" evidence="38">
    <location>
        <position position="1916"/>
    </location>
</feature>
<keyword evidence="16" id="KW-0677">Repeat</keyword>
<keyword evidence="17 32" id="KW-0547">Nucleotide-binding</keyword>
<feature type="transmembrane region" description="Helical" evidence="35">
    <location>
        <begin position="76"/>
        <end position="94"/>
    </location>
</feature>
<dbReference type="InterPro" id="IPR000719">
    <property type="entry name" value="Prot_kinase_dom"/>
</dbReference>
<dbReference type="EC" id="2.7.11.25" evidence="5"/>
<dbReference type="PROSITE" id="PS00107">
    <property type="entry name" value="PROTEIN_KINASE_ATP"/>
    <property type="match status" value="1"/>
</dbReference>
<dbReference type="GO" id="GO:0046872">
    <property type="term" value="F:metal ion binding"/>
    <property type="evidence" value="ECO:0007669"/>
    <property type="project" value="UniProtKB-KW"/>
</dbReference>
<feature type="region of interest" description="Disordered" evidence="34">
    <location>
        <begin position="1787"/>
        <end position="1878"/>
    </location>
</feature>
<evidence type="ECO:0000259" key="36">
    <source>
        <dbReference type="PROSITE" id="PS50002"/>
    </source>
</evidence>
<evidence type="ECO:0000256" key="18">
    <source>
        <dbReference type="ARBA" id="ARBA00022777"/>
    </source>
</evidence>
<feature type="transmembrane region" description="Helical" evidence="35">
    <location>
        <begin position="12"/>
        <end position="30"/>
    </location>
</feature>
<evidence type="ECO:0000256" key="35">
    <source>
        <dbReference type="SAM" id="Phobius"/>
    </source>
</evidence>
<dbReference type="SMART" id="SM00326">
    <property type="entry name" value="SH3"/>
    <property type="match status" value="1"/>
</dbReference>
<dbReference type="Pfam" id="PF14604">
    <property type="entry name" value="SH3_9"/>
    <property type="match status" value="1"/>
</dbReference>
<dbReference type="SUPFAM" id="SSF141072">
    <property type="entry name" value="CalX-like"/>
    <property type="match status" value="2"/>
</dbReference>
<evidence type="ECO:0000256" key="31">
    <source>
        <dbReference type="PROSITE-ProRule" id="PRU00192"/>
    </source>
</evidence>
<keyword evidence="14" id="KW-0479">Metal-binding</keyword>
<dbReference type="GO" id="GO:0005524">
    <property type="term" value="F:ATP binding"/>
    <property type="evidence" value="ECO:0007669"/>
    <property type="project" value="UniProtKB-UniRule"/>
</dbReference>
<evidence type="ECO:0000256" key="4">
    <source>
        <dbReference type="ARBA" id="ARBA00007489"/>
    </source>
</evidence>
<dbReference type="PRINTS" id="PR00109">
    <property type="entry name" value="TYRKINASE"/>
</dbReference>
<comment type="similarity">
    <text evidence="3">Belongs to the protein kinase superfamily. STE Ser/Thr protein kinase family. MAP kinase kinase kinase subfamily.</text>
</comment>
<dbReference type="Pfam" id="PF01699">
    <property type="entry name" value="Na_Ca_ex"/>
    <property type="match status" value="2"/>
</dbReference>
<feature type="region of interest" description="Disordered" evidence="34">
    <location>
        <begin position="1635"/>
        <end position="1669"/>
    </location>
</feature>
<evidence type="ECO:0000256" key="27">
    <source>
        <dbReference type="ARBA" id="ARBA00023201"/>
    </source>
</evidence>
<keyword evidence="22 35" id="KW-1133">Transmembrane helix</keyword>
<feature type="compositionally biased region" description="Polar residues" evidence="34">
    <location>
        <begin position="1867"/>
        <end position="1878"/>
    </location>
</feature>
<dbReference type="FunFam" id="2.60.40.2030:FF:000001">
    <property type="entry name" value="sodium/calcium exchanger 1 isoform X1"/>
    <property type="match status" value="1"/>
</dbReference>
<feature type="transmembrane region" description="Helical" evidence="35">
    <location>
        <begin position="854"/>
        <end position="874"/>
    </location>
</feature>
<keyword evidence="24" id="KW-0406">Ion transport</keyword>
<evidence type="ECO:0000256" key="1">
    <source>
        <dbReference type="ARBA" id="ARBA00001946"/>
    </source>
</evidence>
<dbReference type="Gene3D" id="2.60.40.2030">
    <property type="match status" value="2"/>
</dbReference>
<dbReference type="PROSITE" id="PS50011">
    <property type="entry name" value="PROTEIN_KINASE_DOM"/>
    <property type="match status" value="1"/>
</dbReference>
<evidence type="ECO:0000256" key="19">
    <source>
        <dbReference type="ARBA" id="ARBA00022837"/>
    </source>
</evidence>
<dbReference type="Pfam" id="PF16494">
    <property type="entry name" value="Na_Ca_ex_C"/>
    <property type="match status" value="1"/>
</dbReference>
<evidence type="ECO:0000256" key="26">
    <source>
        <dbReference type="ARBA" id="ARBA00023180"/>
    </source>
</evidence>
<dbReference type="InterPro" id="IPR004836">
    <property type="entry name" value="Na_Ca_Ex"/>
</dbReference>
<feature type="transmembrane region" description="Helical" evidence="35">
    <location>
        <begin position="822"/>
        <end position="842"/>
    </location>
</feature>
<dbReference type="InterPro" id="IPR032452">
    <property type="entry name" value="Na_Ca_Ex_C-exten"/>
</dbReference>
<organism evidence="38 39">
    <name type="scientific">Electrophorus voltai</name>
    <dbReference type="NCBI Taxonomy" id="2609070"/>
    <lineage>
        <taxon>Eukaryota</taxon>
        <taxon>Metazoa</taxon>
        <taxon>Chordata</taxon>
        <taxon>Craniata</taxon>
        <taxon>Vertebrata</taxon>
        <taxon>Euteleostomi</taxon>
        <taxon>Actinopterygii</taxon>
        <taxon>Neopterygii</taxon>
        <taxon>Teleostei</taxon>
        <taxon>Ostariophysi</taxon>
        <taxon>Gymnotiformes</taxon>
        <taxon>Gymnotoidei</taxon>
        <taxon>Gymnotidae</taxon>
        <taxon>Electrophorus</taxon>
    </lineage>
</organism>
<dbReference type="FunFam" id="2.60.40.2030:FF:000002">
    <property type="entry name" value="sodium/calcium exchanger 3 isoform X1"/>
    <property type="match status" value="1"/>
</dbReference>
<dbReference type="EMBL" id="JAROKS010000020">
    <property type="protein sequence ID" value="KAK1791318.1"/>
    <property type="molecule type" value="Genomic_DNA"/>
</dbReference>
<keyword evidence="20 32" id="KW-0067">ATP-binding</keyword>
<keyword evidence="13 35" id="KW-0812">Transmembrane</keyword>
<keyword evidence="6 31" id="KW-0728">SH3 domain</keyword>
<keyword evidence="27" id="KW-0739">Sodium transport</keyword>
<keyword evidence="15" id="KW-0732">Signal</keyword>
<evidence type="ECO:0000256" key="22">
    <source>
        <dbReference type="ARBA" id="ARBA00022989"/>
    </source>
</evidence>
<evidence type="ECO:0000256" key="12">
    <source>
        <dbReference type="ARBA" id="ARBA00022679"/>
    </source>
</evidence>
<dbReference type="SUPFAM" id="SSF56112">
    <property type="entry name" value="Protein kinase-like (PK-like)"/>
    <property type="match status" value="1"/>
</dbReference>
<evidence type="ECO:0000256" key="28">
    <source>
        <dbReference type="ARBA" id="ARBA00033667"/>
    </source>
</evidence>
<feature type="domain" description="SH3" evidence="36">
    <location>
        <begin position="943"/>
        <end position="1007"/>
    </location>
</feature>
<sequence>CMERSTTTKPGTFVCLWLGLVSVAATFLCAEARATPSSTSPGNITCTEVPSKCKPGIILPIWYPEDPSMGDKIARVIVYFVAMIYMFLGVSIIADRFMAAIEVITSQEKEIIIKRPNGETTTTTIRVWNETVSNLTLMALGSSAPEILLSVIEVCGHEFHAGELGPSTIVGSAAFNMFVIIGLCVSVIPEGEVRRVKHLRVFFITAAWSVFAYIWLYMILAVFSPNVVQVWEGLLTLAFFPVCVVLAWVADRRLLFYKFIHKKYRMDKHRVIIETEGERSKDIEMDGKMVNSHFVDGNAASNLIGLMDGKEVDESRRDMIRILKDLKQKHPEKELDQLVEMANYYALSHQQKSRAFYRIQATRMMTGAGNILKKHVADQAKRSTSIQEIHVEEPEDFVTRIAFEPATYQCLENCGAVLLTIVRKGGDIAKTIYVDYKTEDGSANAGADYEFTEGTMVFKPGEIIKEITIGIIDDDIFEEDEHFFVRLSNVRMLEVEDEVLSANSLPYPKAVLGFPALATITILDDDHAGIFTFESESMHVSESVGVMEVKVLRTSGARGAVIVPYRTVEGLAKGSGEDFEDTYGELEFKNDETCKTFQVRIIDDEEYEKNKNFFLELAEPRMVDMSLQKEVPERKLSSEEEEARRIAEMGKPILGVHSKLEVIIEESYEFKNTVDKLIKKTNLALVVGTNSWREQFMEAITVSAGDEDEDDTGEERLPSCFDYVMHFLTVFWKVLFACVPPTDYWNGWACFATCIIIIGLLTAIIGDLASHFGCTIGLKDSVTAVVFVALGTSVPDTFASKVAAVQDMYADASIGNVTGSNAVNVFLGIGVAWSVAAIYWHVQGRAFEVPAGSLAFSVTLFTIFAFLAIGMLLYRRRPHIGGELGGPRGQRVFTSLFFLSLCSPDRRGHDAERQGLDADSEPAAWSGTLNPLDCFAAAPMGSATAGFWTAVFDYDANSEDELSLRKGDRVEVLSKDSLVSGDEGWWTGMIEDRVGIFPSNYVSSGNGISEKIQNTPDKDYSVAQLHLLEIDFGELVLEEMIGVGGFGKVYRAVWQGLEVAVKAARRDPDEDAAQTLESVRQEAKLFAMLCHPNIMALLGVCLREPNLCLVMEYARGGPLNRALAGKRIPPHTLVDWAVQIARAMHYLHCQAIVPIIHRDLKSSNILILQRVENEDLSNKTLKITDFGLAREWHRTTKMSAAGTYAWMAPEVIRSSTFSKGSDVWSYGVLLWELLTGEVPFRGIDALAVAYGVAMNKLALPIPSTCPEPFTHLMEDCWNTEPHSRPSFSGILDQLTAIEESGFFEMPAESFHSLQDDWKLEIQEMFDQLRAKEKELRSWEEELSRAALQQKCQEEALRRREQELAEREIHILERELNVIIHQLYQETPRVEHRHGKFRRSRLKLRDGNRISLPSDFQHKITVQASPNLDRRRSLLGSSSTPPSSPPVLPRLRAIQLAPGVRGQGWSRNAAFQLDEEEERKSSRKKGRARGTGPLREHSADESLTTPKEGSRQRSCSAPNLRRSPRHSPAVPGVPCLPETENEDCCYPSEAPNSPSLSYLCIPFHREGSVSDGYGTESSAIGHGPDSSPICSRRSPGGSRRSELVLLGCGAVLAVVGLGSNLLEVSRVEESIRPRWEGLFHRGGGQRQSTSPPTRKASKRDSPLRPPPLPASLTLLSLSSVSDCNSTRSLLRSDSEELLVLRPPPPPPPLEPPVNPLVNTHLESFKRNPRQSLTPTHVPSAPSTTRTLHRTPSDGAIKKRCPTNHTHPNHHPLAAKTTQEHTVSPWPVREESMEVPRLPDPNLVFPPTPRRRCQPERPKTLDFLARPRPSPRARCEAQWGDSPAPPSSTETPSTVEFGGGVAVLPTPMEQPTLSSPWVNDSLLDQQDEGQCRDGTQLLKLDPILPRDSPRRARPGFWS</sequence>
<dbReference type="InterPro" id="IPR044880">
    <property type="entry name" value="NCX_ion-bd_dom_sf"/>
</dbReference>
<evidence type="ECO:0000256" key="30">
    <source>
        <dbReference type="ARBA" id="ARBA00048329"/>
    </source>
</evidence>
<dbReference type="NCBIfam" id="TIGR00845">
    <property type="entry name" value="caca"/>
    <property type="match status" value="1"/>
</dbReference>
<dbReference type="GO" id="GO:0005516">
    <property type="term" value="F:calmodulin binding"/>
    <property type="evidence" value="ECO:0007669"/>
    <property type="project" value="UniProtKB-KW"/>
</dbReference>
<reference evidence="38" key="1">
    <citation type="submission" date="2023-03" db="EMBL/GenBank/DDBJ databases">
        <title>Electrophorus voltai genome.</title>
        <authorList>
            <person name="Bian C."/>
        </authorList>
    </citation>
    <scope>NUCLEOTIDE SEQUENCE</scope>
    <source>
        <strain evidence="38">CB-2022</strain>
        <tissue evidence="38">Muscle</tissue>
    </source>
</reference>
<feature type="coiled-coil region" evidence="33">
    <location>
        <begin position="1314"/>
        <end position="1348"/>
    </location>
</feature>
<feature type="region of interest" description="Disordered" evidence="34">
    <location>
        <begin position="1414"/>
        <end position="1447"/>
    </location>
</feature>
<dbReference type="GO" id="GO:0005432">
    <property type="term" value="F:calcium:sodium antiporter activity"/>
    <property type="evidence" value="ECO:0007669"/>
    <property type="project" value="InterPro"/>
</dbReference>
<keyword evidence="25 35" id="KW-0472">Membrane</keyword>
<dbReference type="InterPro" id="IPR008271">
    <property type="entry name" value="Ser/Thr_kinase_AS"/>
</dbReference>
<comment type="cofactor">
    <cofactor evidence="1">
        <name>Mg(2+)</name>
        <dbReference type="ChEBI" id="CHEBI:18420"/>
    </cofactor>
</comment>
<evidence type="ECO:0000256" key="29">
    <source>
        <dbReference type="ARBA" id="ARBA00047559"/>
    </source>
</evidence>
<dbReference type="InterPro" id="IPR001452">
    <property type="entry name" value="SH3_domain"/>
</dbReference>
<keyword evidence="12" id="KW-0808">Transferase</keyword>
<dbReference type="Proteomes" id="UP001239994">
    <property type="component" value="Unassembled WGS sequence"/>
</dbReference>
<dbReference type="FunFam" id="1.20.1420.30:FF:000001">
    <property type="entry name" value="sodium/calcium exchanger 1 isoform X1"/>
    <property type="match status" value="1"/>
</dbReference>
<comment type="catalytic activity">
    <reaction evidence="30">
        <text>L-seryl-[protein] + ATP = O-phospho-L-seryl-[protein] + ADP + H(+)</text>
        <dbReference type="Rhea" id="RHEA:17989"/>
        <dbReference type="Rhea" id="RHEA-COMP:9863"/>
        <dbReference type="Rhea" id="RHEA-COMP:11604"/>
        <dbReference type="ChEBI" id="CHEBI:15378"/>
        <dbReference type="ChEBI" id="CHEBI:29999"/>
        <dbReference type="ChEBI" id="CHEBI:30616"/>
        <dbReference type="ChEBI" id="CHEBI:83421"/>
        <dbReference type="ChEBI" id="CHEBI:456216"/>
        <dbReference type="EC" id="2.7.11.25"/>
    </reaction>
</comment>
<feature type="region of interest" description="Disordered" evidence="34">
    <location>
        <begin position="1760"/>
        <end position="1779"/>
    </location>
</feature>
<dbReference type="FunFam" id="1.10.510.10:FF:000076">
    <property type="entry name" value="Mitogen-activated protein kinase kinase kinase"/>
    <property type="match status" value="1"/>
</dbReference>
<feature type="transmembrane region" description="Helical" evidence="35">
    <location>
        <begin position="201"/>
        <end position="224"/>
    </location>
</feature>
<evidence type="ECO:0000313" key="38">
    <source>
        <dbReference type="EMBL" id="KAK1791318.1"/>
    </source>
</evidence>
<dbReference type="PROSITE" id="PS00108">
    <property type="entry name" value="PROTEIN_KINASE_ST"/>
    <property type="match status" value="1"/>
</dbReference>
<comment type="similarity">
    <text evidence="4">Belongs to the Ca(2+):cation antiporter (CaCA) (TC 2.A.19) family. SLC8 subfamily.</text>
</comment>
<comment type="catalytic activity">
    <reaction evidence="29">
        <text>L-threonyl-[protein] + ATP = O-phospho-L-threonyl-[protein] + ADP + H(+)</text>
        <dbReference type="Rhea" id="RHEA:46608"/>
        <dbReference type="Rhea" id="RHEA-COMP:11060"/>
        <dbReference type="Rhea" id="RHEA-COMP:11605"/>
        <dbReference type="ChEBI" id="CHEBI:15378"/>
        <dbReference type="ChEBI" id="CHEBI:30013"/>
        <dbReference type="ChEBI" id="CHEBI:30616"/>
        <dbReference type="ChEBI" id="CHEBI:61977"/>
        <dbReference type="ChEBI" id="CHEBI:456216"/>
        <dbReference type="EC" id="2.7.11.25"/>
    </reaction>
</comment>
<protein>
    <recommendedName>
        <fullName evidence="5">mitogen-activated protein kinase kinase kinase</fullName>
        <ecNumber evidence="5">2.7.11.25</ecNumber>
    </recommendedName>
</protein>
<dbReference type="InterPro" id="IPR051171">
    <property type="entry name" value="CaCA"/>
</dbReference>
<evidence type="ECO:0000256" key="24">
    <source>
        <dbReference type="ARBA" id="ARBA00023065"/>
    </source>
</evidence>
<comment type="catalytic activity">
    <reaction evidence="28">
        <text>Ca(2+)(in) + 3 Na(+)(out) = Ca(2+)(out) + 3 Na(+)(in)</text>
        <dbReference type="Rhea" id="RHEA:69955"/>
        <dbReference type="ChEBI" id="CHEBI:29101"/>
        <dbReference type="ChEBI" id="CHEBI:29108"/>
    </reaction>
</comment>
<keyword evidence="18" id="KW-0418">Kinase</keyword>
<evidence type="ECO:0000256" key="33">
    <source>
        <dbReference type="SAM" id="Coils"/>
    </source>
</evidence>
<gene>
    <name evidence="38" type="ORF">P4O66_013330</name>
</gene>
<dbReference type="SUPFAM" id="SSF50044">
    <property type="entry name" value="SH3-domain"/>
    <property type="match status" value="1"/>
</dbReference>
<dbReference type="InterPro" id="IPR036028">
    <property type="entry name" value="SH3-like_dom_sf"/>
</dbReference>
<feature type="transmembrane region" description="Helical" evidence="35">
    <location>
        <begin position="169"/>
        <end position="189"/>
    </location>
</feature>
<keyword evidence="11" id="KW-0109">Calcium transport</keyword>
<keyword evidence="7" id="KW-0813">Transport</keyword>
<dbReference type="PROSITE" id="PS50002">
    <property type="entry name" value="SH3"/>
    <property type="match status" value="1"/>
</dbReference>
<proteinExistence type="inferred from homology"/>
<feature type="transmembrane region" description="Helical" evidence="35">
    <location>
        <begin position="230"/>
        <end position="250"/>
    </location>
</feature>
<keyword evidence="23" id="KW-0915">Sodium</keyword>
<keyword evidence="26" id="KW-0325">Glycoprotein</keyword>
<evidence type="ECO:0000313" key="39">
    <source>
        <dbReference type="Proteomes" id="UP001239994"/>
    </source>
</evidence>
<feature type="compositionally biased region" description="Polar residues" evidence="34">
    <location>
        <begin position="1728"/>
        <end position="1744"/>
    </location>
</feature>
<evidence type="ECO:0000256" key="11">
    <source>
        <dbReference type="ARBA" id="ARBA00022568"/>
    </source>
</evidence>
<feature type="compositionally biased region" description="Pro residues" evidence="34">
    <location>
        <begin position="1700"/>
        <end position="1712"/>
    </location>
</feature>
<evidence type="ECO:0000256" key="9">
    <source>
        <dbReference type="ARBA" id="ARBA00022475"/>
    </source>
</evidence>
<evidence type="ECO:0000256" key="21">
    <source>
        <dbReference type="ARBA" id="ARBA00022860"/>
    </source>
</evidence>
<evidence type="ECO:0000259" key="37">
    <source>
        <dbReference type="PROSITE" id="PS50011"/>
    </source>
</evidence>
<feature type="region of interest" description="Disordered" evidence="34">
    <location>
        <begin position="1693"/>
        <end position="1712"/>
    </location>
</feature>
<dbReference type="GO" id="GO:0098703">
    <property type="term" value="P:calcium ion import across plasma membrane"/>
    <property type="evidence" value="ECO:0007669"/>
    <property type="project" value="TreeGrafter"/>
</dbReference>
<evidence type="ECO:0000256" key="3">
    <source>
        <dbReference type="ARBA" id="ARBA00006529"/>
    </source>
</evidence>
<accession>A0AAD8Z4L4</accession>
<keyword evidence="10" id="KW-0723">Serine/threonine-protein kinase</keyword>
<evidence type="ECO:0000256" key="7">
    <source>
        <dbReference type="ARBA" id="ARBA00022448"/>
    </source>
</evidence>
<dbReference type="Gene3D" id="3.30.200.20">
    <property type="entry name" value="Phosphorylase Kinase, domain 1"/>
    <property type="match status" value="1"/>
</dbReference>
<dbReference type="GO" id="GO:0030424">
    <property type="term" value="C:axon"/>
    <property type="evidence" value="ECO:0007669"/>
    <property type="project" value="TreeGrafter"/>
</dbReference>
<feature type="region of interest" description="Disordered" evidence="34">
    <location>
        <begin position="1727"/>
        <end position="1752"/>
    </location>
</feature>
<dbReference type="PRINTS" id="PR00452">
    <property type="entry name" value="SH3DOMAIN"/>
</dbReference>
<feature type="binding site" evidence="32">
    <location>
        <position position="1062"/>
    </location>
    <ligand>
        <name>ATP</name>
        <dbReference type="ChEBI" id="CHEBI:30616"/>
    </ligand>
</feature>
<evidence type="ECO:0000256" key="20">
    <source>
        <dbReference type="ARBA" id="ARBA00022840"/>
    </source>
</evidence>
<dbReference type="GO" id="GO:0042383">
    <property type="term" value="C:sarcolemma"/>
    <property type="evidence" value="ECO:0007669"/>
    <property type="project" value="TreeGrafter"/>
</dbReference>
<evidence type="ECO:0000256" key="2">
    <source>
        <dbReference type="ARBA" id="ARBA00004651"/>
    </source>
</evidence>
<dbReference type="SMART" id="SM00220">
    <property type="entry name" value="S_TKc"/>
    <property type="match status" value="1"/>
</dbReference>
<evidence type="ECO:0000256" key="13">
    <source>
        <dbReference type="ARBA" id="ARBA00022692"/>
    </source>
</evidence>
<dbReference type="InterPro" id="IPR035779">
    <property type="entry name" value="MLK1-3_SH3"/>
</dbReference>
<dbReference type="FunFam" id="3.30.200.20:FF:000085">
    <property type="entry name" value="Mitogen-activated protein kinase kinase kinase"/>
    <property type="match status" value="1"/>
</dbReference>
<feature type="compositionally biased region" description="Polar residues" evidence="34">
    <location>
        <begin position="1500"/>
        <end position="1516"/>
    </location>
</feature>
<feature type="region of interest" description="Disordered" evidence="34">
    <location>
        <begin position="1464"/>
        <end position="1533"/>
    </location>
</feature>
<keyword evidence="33" id="KW-0175">Coiled coil</keyword>
<evidence type="ECO:0000256" key="17">
    <source>
        <dbReference type="ARBA" id="ARBA00022741"/>
    </source>
</evidence>
<evidence type="ECO:0000256" key="34">
    <source>
        <dbReference type="SAM" id="MobiDB-lite"/>
    </source>
</evidence>
<dbReference type="SMART" id="SM00237">
    <property type="entry name" value="Calx_beta"/>
    <property type="match status" value="2"/>
</dbReference>
<evidence type="ECO:0000256" key="23">
    <source>
        <dbReference type="ARBA" id="ARBA00023053"/>
    </source>
</evidence>
<keyword evidence="39" id="KW-1185">Reference proteome</keyword>
<dbReference type="InterPro" id="IPR001245">
    <property type="entry name" value="Ser-Thr/Tyr_kinase_cat_dom"/>
</dbReference>
<dbReference type="Gene3D" id="2.30.30.40">
    <property type="entry name" value="SH3 Domains"/>
    <property type="match status" value="1"/>
</dbReference>
<comment type="caution">
    <text evidence="38">The sequence shown here is derived from an EMBL/GenBank/DDBJ whole genome shotgun (WGS) entry which is preliminary data.</text>
</comment>
<dbReference type="GO" id="GO:0098794">
    <property type="term" value="C:postsynapse"/>
    <property type="evidence" value="ECO:0007669"/>
    <property type="project" value="TreeGrafter"/>
</dbReference>
<evidence type="ECO:0000256" key="5">
    <source>
        <dbReference type="ARBA" id="ARBA00012406"/>
    </source>
</evidence>
<feature type="domain" description="Protein kinase" evidence="37">
    <location>
        <begin position="1035"/>
        <end position="1303"/>
    </location>
</feature>
<comment type="subcellular location">
    <subcellularLocation>
        <location evidence="2">Cell membrane</location>
        <topology evidence="2">Multi-pass membrane protein</topology>
    </subcellularLocation>
</comment>
<dbReference type="InterPro" id="IPR017441">
    <property type="entry name" value="Protein_kinase_ATP_BS"/>
</dbReference>
<feature type="region of interest" description="Disordered" evidence="34">
    <location>
        <begin position="1891"/>
        <end position="1916"/>
    </location>
</feature>
<dbReference type="Gene3D" id="1.10.510.10">
    <property type="entry name" value="Transferase(Phosphotransferase) domain 1"/>
    <property type="match status" value="1"/>
</dbReference>
<keyword evidence="19" id="KW-0106">Calcium</keyword>
<dbReference type="GO" id="GO:0004709">
    <property type="term" value="F:MAP kinase kinase kinase activity"/>
    <property type="evidence" value="ECO:0007669"/>
    <property type="project" value="UniProtKB-EC"/>
</dbReference>
<feature type="transmembrane region" description="Helical" evidence="35">
    <location>
        <begin position="748"/>
        <end position="769"/>
    </location>
</feature>
<evidence type="ECO:0000256" key="14">
    <source>
        <dbReference type="ARBA" id="ARBA00022723"/>
    </source>
</evidence>
<evidence type="ECO:0000256" key="6">
    <source>
        <dbReference type="ARBA" id="ARBA00022443"/>
    </source>
</evidence>
<evidence type="ECO:0000256" key="15">
    <source>
        <dbReference type="ARBA" id="ARBA00022729"/>
    </source>
</evidence>
<evidence type="ECO:0000256" key="8">
    <source>
        <dbReference type="ARBA" id="ARBA00022449"/>
    </source>
</evidence>
<dbReference type="Gene3D" id="1.20.1420.30">
    <property type="entry name" value="NCX, central ion-binding region"/>
    <property type="match status" value="2"/>
</dbReference>
<dbReference type="FunFam" id="1.20.1420.30:FF:000003">
    <property type="entry name" value="sodium/calcium exchanger 1 isoform X1"/>
    <property type="match status" value="1"/>
</dbReference>
<feature type="region of interest" description="Disordered" evidence="34">
    <location>
        <begin position="1570"/>
        <end position="1593"/>
    </location>
</feature>
<keyword evidence="21" id="KW-0112">Calmodulin-binding</keyword>
<name>A0AAD8Z4L4_9TELE</name>
<keyword evidence="8" id="KW-0050">Antiport</keyword>
<evidence type="ECO:0000256" key="32">
    <source>
        <dbReference type="PROSITE-ProRule" id="PRU10141"/>
    </source>
</evidence>
<evidence type="ECO:0000256" key="16">
    <source>
        <dbReference type="ARBA" id="ARBA00022737"/>
    </source>
</evidence>
<evidence type="ECO:0000256" key="25">
    <source>
        <dbReference type="ARBA" id="ARBA00023136"/>
    </source>
</evidence>
<dbReference type="CDD" id="cd12059">
    <property type="entry name" value="SH3_MLK1-3"/>
    <property type="match status" value="1"/>
</dbReference>
<dbReference type="InterPro" id="IPR003644">
    <property type="entry name" value="Calx_beta"/>
</dbReference>
<dbReference type="PRINTS" id="PR01259">
    <property type="entry name" value="NACAEXCHNGR"/>
</dbReference>
<dbReference type="Pfam" id="PF03160">
    <property type="entry name" value="Calx-beta"/>
    <property type="match status" value="1"/>
</dbReference>
<dbReference type="PANTHER" id="PTHR11878:SF7">
    <property type="entry name" value="SODIUM_CALCIUM EXCHANGER 3"/>
    <property type="match status" value="1"/>
</dbReference>